<name>A0AAW6AT26_CLOSY</name>
<protein>
    <recommendedName>
        <fullName evidence="3">XRE family transcriptional regulator</fullName>
    </recommendedName>
</protein>
<dbReference type="Gene3D" id="1.10.260.40">
    <property type="entry name" value="lambda repressor-like DNA-binding domains"/>
    <property type="match status" value="1"/>
</dbReference>
<reference evidence="1" key="1">
    <citation type="submission" date="2023-01" db="EMBL/GenBank/DDBJ databases">
        <title>Human gut microbiome strain richness.</title>
        <authorList>
            <person name="Chen-Liaw A."/>
        </authorList>
    </citation>
    <scope>NUCLEOTIDE SEQUENCE</scope>
    <source>
        <strain evidence="1">B1_m1001713B170214d0_201011</strain>
    </source>
</reference>
<dbReference type="RefSeq" id="WP_272120558.1">
    <property type="nucleotide sequence ID" value="NZ_JAQLGH010000013.1"/>
</dbReference>
<gene>
    <name evidence="1" type="ORF">PM006_06265</name>
</gene>
<accession>A0AAW6AT26</accession>
<dbReference type="InterPro" id="IPR010982">
    <property type="entry name" value="Lambda_DNA-bd_dom_sf"/>
</dbReference>
<dbReference type="Proteomes" id="UP001300871">
    <property type="component" value="Unassembled WGS sequence"/>
</dbReference>
<comment type="caution">
    <text evidence="1">The sequence shown here is derived from an EMBL/GenBank/DDBJ whole genome shotgun (WGS) entry which is preliminary data.</text>
</comment>
<organism evidence="1 2">
    <name type="scientific">Clostridium symbiosum</name>
    <name type="common">Bacteroides symbiosus</name>
    <dbReference type="NCBI Taxonomy" id="1512"/>
    <lineage>
        <taxon>Bacteria</taxon>
        <taxon>Bacillati</taxon>
        <taxon>Bacillota</taxon>
        <taxon>Clostridia</taxon>
        <taxon>Lachnospirales</taxon>
        <taxon>Lachnospiraceae</taxon>
        <taxon>Otoolea</taxon>
    </lineage>
</organism>
<evidence type="ECO:0000313" key="2">
    <source>
        <dbReference type="Proteomes" id="UP001300871"/>
    </source>
</evidence>
<dbReference type="EMBL" id="JAQLGM010000011">
    <property type="protein sequence ID" value="MDB1999800.1"/>
    <property type="molecule type" value="Genomic_DNA"/>
</dbReference>
<evidence type="ECO:0000313" key="1">
    <source>
        <dbReference type="EMBL" id="MDB1999800.1"/>
    </source>
</evidence>
<dbReference type="GO" id="GO:0003677">
    <property type="term" value="F:DNA binding"/>
    <property type="evidence" value="ECO:0007669"/>
    <property type="project" value="InterPro"/>
</dbReference>
<evidence type="ECO:0008006" key="3">
    <source>
        <dbReference type="Google" id="ProtNLM"/>
    </source>
</evidence>
<sequence>MLYTTFIRLCDEAIKHNEPEEFIMNLGWQEWMNKAADSDEITKDLSLIFELAGLDFPGLRKRLNVSMAKMSAMYHISLRTIENWEAKSSNFRSTKPYIMDFIRFTIFVQEREGDDGYIGHITEQD</sequence>
<proteinExistence type="predicted"/>
<dbReference type="AlphaFoldDB" id="A0AAW6AT26"/>